<keyword evidence="2 5" id="KW-0812">Transmembrane</keyword>
<feature type="transmembrane region" description="Helical" evidence="5">
    <location>
        <begin position="121"/>
        <end position="139"/>
    </location>
</feature>
<keyword evidence="3 5" id="KW-1133">Transmembrane helix</keyword>
<gene>
    <name evidence="7" type="ORF">ONB1V03_LOCUS12127</name>
</gene>
<keyword evidence="8" id="KW-1185">Reference proteome</keyword>
<sequence>MGNKNVPSGGELVVKVKLSNHGDKSIEIAGNDGGRGGPGVVRKRSLPEIIPAFGIILMALSATSYSLGSLIIKLLPELHSLEVLFFRCVVQFLFNLVYALVKGQSLWGVEGHRVSLFMRGFYGTVSSMGSFMAFALIPLSDATTIQFSSPVFVTLFAYFILKEPLTILQVLTGTITLSGVVIIARPKMLFSGHLIPDGHIEGLLSAIMGAFGNAMAIITLRKLKQTPVAVVVVWYSVAIIIATLITLVAWDAFKWPVGWRAWSLLLTIGITGVGDQFFMTVALRYESAGPASIARTLTIVLAFVWDVLVLNGKFNGTAALGAAL</sequence>
<proteinExistence type="predicted"/>
<dbReference type="Pfam" id="PF00892">
    <property type="entry name" value="EamA"/>
    <property type="match status" value="2"/>
</dbReference>
<dbReference type="EMBL" id="CAJPVJ010009567">
    <property type="protein sequence ID" value="CAG2172671.1"/>
    <property type="molecule type" value="Genomic_DNA"/>
</dbReference>
<feature type="transmembrane region" description="Helical" evidence="5">
    <location>
        <begin position="145"/>
        <end position="161"/>
    </location>
</feature>
<feature type="transmembrane region" description="Helical" evidence="5">
    <location>
        <begin position="52"/>
        <end position="72"/>
    </location>
</feature>
<evidence type="ECO:0000256" key="3">
    <source>
        <dbReference type="ARBA" id="ARBA00022989"/>
    </source>
</evidence>
<dbReference type="OrthoDB" id="306876at2759"/>
<evidence type="ECO:0000256" key="5">
    <source>
        <dbReference type="SAM" id="Phobius"/>
    </source>
</evidence>
<feature type="transmembrane region" description="Helical" evidence="5">
    <location>
        <begin position="168"/>
        <end position="190"/>
    </location>
</feature>
<feature type="domain" description="EamA" evidence="6">
    <location>
        <begin position="202"/>
        <end position="324"/>
    </location>
</feature>
<name>A0A7R9QR64_9ACAR</name>
<evidence type="ECO:0000256" key="4">
    <source>
        <dbReference type="ARBA" id="ARBA00023136"/>
    </source>
</evidence>
<dbReference type="InterPro" id="IPR000620">
    <property type="entry name" value="EamA_dom"/>
</dbReference>
<evidence type="ECO:0000313" key="8">
    <source>
        <dbReference type="Proteomes" id="UP000728032"/>
    </source>
</evidence>
<evidence type="ECO:0000313" key="7">
    <source>
        <dbReference type="EMBL" id="CAD7655484.1"/>
    </source>
</evidence>
<feature type="transmembrane region" description="Helical" evidence="5">
    <location>
        <begin position="262"/>
        <end position="285"/>
    </location>
</feature>
<dbReference type="Proteomes" id="UP000728032">
    <property type="component" value="Unassembled WGS sequence"/>
</dbReference>
<feature type="transmembrane region" description="Helical" evidence="5">
    <location>
        <begin position="227"/>
        <end position="250"/>
    </location>
</feature>
<dbReference type="PANTHER" id="PTHR22911:SF6">
    <property type="entry name" value="SOLUTE CARRIER FAMILY 35 MEMBER G1"/>
    <property type="match status" value="1"/>
</dbReference>
<dbReference type="InterPro" id="IPR037185">
    <property type="entry name" value="EmrE-like"/>
</dbReference>
<feature type="non-terminal residue" evidence="7">
    <location>
        <position position="1"/>
    </location>
</feature>
<dbReference type="AlphaFoldDB" id="A0A7R9QR64"/>
<feature type="transmembrane region" description="Helical" evidence="5">
    <location>
        <begin position="292"/>
        <end position="310"/>
    </location>
</feature>
<dbReference type="GO" id="GO:0016020">
    <property type="term" value="C:membrane"/>
    <property type="evidence" value="ECO:0007669"/>
    <property type="project" value="UniProtKB-SubCell"/>
</dbReference>
<evidence type="ECO:0000259" key="6">
    <source>
        <dbReference type="Pfam" id="PF00892"/>
    </source>
</evidence>
<organism evidence="7">
    <name type="scientific">Oppiella nova</name>
    <dbReference type="NCBI Taxonomy" id="334625"/>
    <lineage>
        <taxon>Eukaryota</taxon>
        <taxon>Metazoa</taxon>
        <taxon>Ecdysozoa</taxon>
        <taxon>Arthropoda</taxon>
        <taxon>Chelicerata</taxon>
        <taxon>Arachnida</taxon>
        <taxon>Acari</taxon>
        <taxon>Acariformes</taxon>
        <taxon>Sarcoptiformes</taxon>
        <taxon>Oribatida</taxon>
        <taxon>Brachypylina</taxon>
        <taxon>Oppioidea</taxon>
        <taxon>Oppiidae</taxon>
        <taxon>Oppiella</taxon>
    </lineage>
</organism>
<feature type="domain" description="EamA" evidence="6">
    <location>
        <begin position="53"/>
        <end position="184"/>
    </location>
</feature>
<feature type="transmembrane region" description="Helical" evidence="5">
    <location>
        <begin position="202"/>
        <end position="220"/>
    </location>
</feature>
<evidence type="ECO:0000256" key="2">
    <source>
        <dbReference type="ARBA" id="ARBA00022692"/>
    </source>
</evidence>
<dbReference type="SUPFAM" id="SSF103481">
    <property type="entry name" value="Multidrug resistance efflux transporter EmrE"/>
    <property type="match status" value="2"/>
</dbReference>
<protein>
    <recommendedName>
        <fullName evidence="6">EamA domain-containing protein</fullName>
    </recommendedName>
</protein>
<comment type="subcellular location">
    <subcellularLocation>
        <location evidence="1">Membrane</location>
        <topology evidence="1">Multi-pass membrane protein</topology>
    </subcellularLocation>
</comment>
<accession>A0A7R9QR64</accession>
<dbReference type="PANTHER" id="PTHR22911">
    <property type="entry name" value="ACYL-MALONYL CONDENSING ENZYME-RELATED"/>
    <property type="match status" value="1"/>
</dbReference>
<evidence type="ECO:0000256" key="1">
    <source>
        <dbReference type="ARBA" id="ARBA00004141"/>
    </source>
</evidence>
<feature type="transmembrane region" description="Helical" evidence="5">
    <location>
        <begin position="84"/>
        <end position="101"/>
    </location>
</feature>
<keyword evidence="4 5" id="KW-0472">Membrane</keyword>
<reference evidence="7" key="1">
    <citation type="submission" date="2020-11" db="EMBL/GenBank/DDBJ databases">
        <authorList>
            <person name="Tran Van P."/>
        </authorList>
    </citation>
    <scope>NUCLEOTIDE SEQUENCE</scope>
</reference>
<dbReference type="EMBL" id="OC924392">
    <property type="protein sequence ID" value="CAD7655484.1"/>
    <property type="molecule type" value="Genomic_DNA"/>
</dbReference>